<accession>A0A8K0RGQ8</accession>
<dbReference type="AlphaFoldDB" id="A0A8K0RGQ8"/>
<feature type="transmembrane region" description="Helical" evidence="1">
    <location>
        <begin position="20"/>
        <end position="39"/>
    </location>
</feature>
<dbReference type="OrthoDB" id="3775051at2759"/>
<evidence type="ECO:0000313" key="3">
    <source>
        <dbReference type="Proteomes" id="UP000813461"/>
    </source>
</evidence>
<name>A0A8K0RGQ8_9PLEO</name>
<protein>
    <submittedName>
        <fullName evidence="2">Uncharacterized protein</fullName>
    </submittedName>
</protein>
<feature type="transmembrane region" description="Helical" evidence="1">
    <location>
        <begin position="294"/>
        <end position="316"/>
    </location>
</feature>
<feature type="transmembrane region" description="Helical" evidence="1">
    <location>
        <begin position="139"/>
        <end position="158"/>
    </location>
</feature>
<comment type="caution">
    <text evidence="2">The sequence shown here is derived from an EMBL/GenBank/DDBJ whole genome shotgun (WGS) entry which is preliminary data.</text>
</comment>
<reference evidence="2" key="1">
    <citation type="journal article" date="2021" name="Nat. Commun.">
        <title>Genetic determinants of endophytism in the Arabidopsis root mycobiome.</title>
        <authorList>
            <person name="Mesny F."/>
            <person name="Miyauchi S."/>
            <person name="Thiergart T."/>
            <person name="Pickel B."/>
            <person name="Atanasova L."/>
            <person name="Karlsson M."/>
            <person name="Huettel B."/>
            <person name="Barry K.W."/>
            <person name="Haridas S."/>
            <person name="Chen C."/>
            <person name="Bauer D."/>
            <person name="Andreopoulos W."/>
            <person name="Pangilinan J."/>
            <person name="LaButti K."/>
            <person name="Riley R."/>
            <person name="Lipzen A."/>
            <person name="Clum A."/>
            <person name="Drula E."/>
            <person name="Henrissat B."/>
            <person name="Kohler A."/>
            <person name="Grigoriev I.V."/>
            <person name="Martin F.M."/>
            <person name="Hacquard S."/>
        </authorList>
    </citation>
    <scope>NUCLEOTIDE SEQUENCE</scope>
    <source>
        <strain evidence="2">MPI-SDFR-AT-0120</strain>
    </source>
</reference>
<sequence>MKEYSTHADGLAPESVTVSWQTAFWALVPLAMSVLVQLAGKVFGLEPRLSFFLRIGPIICAGDLVAFIIRLGAMVIVEESLGAAMFRALEYRDLIAHPEPERKPQDYTWVRVVWFVFILLQAIKLFGLCGMPWLQTWGYFYFFSSCWYEIIAVISPRVSLRLRNTTATHLVELSKSVLFNVFSGFSRFDLALVNYGVLTLATFSTVPSIIYANFQTEGDGTYWHTGILYFLIIFNLTFGEIFGLDAFFDILVGVPVMLFLLFICSSVIFFVSLRYSLARKLLLLRSDVDLPASQLSLSVVSFTHLPIFFVLSLLWFRFSYDPTETAKPDWINVFG</sequence>
<feature type="transmembrane region" description="Helical" evidence="1">
    <location>
        <begin position="108"/>
        <end position="127"/>
    </location>
</feature>
<proteinExistence type="predicted"/>
<keyword evidence="1" id="KW-0812">Transmembrane</keyword>
<feature type="transmembrane region" description="Helical" evidence="1">
    <location>
        <begin position="226"/>
        <end position="244"/>
    </location>
</feature>
<evidence type="ECO:0000313" key="2">
    <source>
        <dbReference type="EMBL" id="KAH7095023.1"/>
    </source>
</evidence>
<dbReference type="EMBL" id="JAGMVJ010000001">
    <property type="protein sequence ID" value="KAH7095023.1"/>
    <property type="molecule type" value="Genomic_DNA"/>
</dbReference>
<organism evidence="2 3">
    <name type="scientific">Paraphoma chrysanthemicola</name>
    <dbReference type="NCBI Taxonomy" id="798071"/>
    <lineage>
        <taxon>Eukaryota</taxon>
        <taxon>Fungi</taxon>
        <taxon>Dikarya</taxon>
        <taxon>Ascomycota</taxon>
        <taxon>Pezizomycotina</taxon>
        <taxon>Dothideomycetes</taxon>
        <taxon>Pleosporomycetidae</taxon>
        <taxon>Pleosporales</taxon>
        <taxon>Pleosporineae</taxon>
        <taxon>Phaeosphaeriaceae</taxon>
        <taxon>Paraphoma</taxon>
    </lineage>
</organism>
<dbReference type="Proteomes" id="UP000813461">
    <property type="component" value="Unassembled WGS sequence"/>
</dbReference>
<feature type="transmembrane region" description="Helical" evidence="1">
    <location>
        <begin position="192"/>
        <end position="214"/>
    </location>
</feature>
<feature type="transmembrane region" description="Helical" evidence="1">
    <location>
        <begin position="51"/>
        <end position="77"/>
    </location>
</feature>
<gene>
    <name evidence="2" type="ORF">FB567DRAFT_18594</name>
</gene>
<keyword evidence="1" id="KW-0472">Membrane</keyword>
<keyword evidence="3" id="KW-1185">Reference proteome</keyword>
<keyword evidence="1" id="KW-1133">Transmembrane helix</keyword>
<evidence type="ECO:0000256" key="1">
    <source>
        <dbReference type="SAM" id="Phobius"/>
    </source>
</evidence>
<feature type="transmembrane region" description="Helical" evidence="1">
    <location>
        <begin position="250"/>
        <end position="273"/>
    </location>
</feature>